<reference evidence="3 4" key="1">
    <citation type="submission" date="2019-02" db="EMBL/GenBank/DDBJ databases">
        <title>Deep-cultivation of Planctomycetes and their phenomic and genomic characterization uncovers novel biology.</title>
        <authorList>
            <person name="Wiegand S."/>
            <person name="Jogler M."/>
            <person name="Boedeker C."/>
            <person name="Pinto D."/>
            <person name="Vollmers J."/>
            <person name="Rivas-Marin E."/>
            <person name="Kohn T."/>
            <person name="Peeters S.H."/>
            <person name="Heuer A."/>
            <person name="Rast P."/>
            <person name="Oberbeckmann S."/>
            <person name="Bunk B."/>
            <person name="Jeske O."/>
            <person name="Meyerdierks A."/>
            <person name="Storesund J.E."/>
            <person name="Kallscheuer N."/>
            <person name="Luecker S."/>
            <person name="Lage O.M."/>
            <person name="Pohl T."/>
            <person name="Merkel B.J."/>
            <person name="Hornburger P."/>
            <person name="Mueller R.-W."/>
            <person name="Bruemmer F."/>
            <person name="Labrenz M."/>
            <person name="Spormann A.M."/>
            <person name="Op Den Camp H."/>
            <person name="Overmann J."/>
            <person name="Amann R."/>
            <person name="Jetten M.S.M."/>
            <person name="Mascher T."/>
            <person name="Medema M.H."/>
            <person name="Devos D.P."/>
            <person name="Kaster A.-K."/>
            <person name="Ovreas L."/>
            <person name="Rohde M."/>
            <person name="Galperin M.Y."/>
            <person name="Jogler C."/>
        </authorList>
    </citation>
    <scope>NUCLEOTIDE SEQUENCE [LARGE SCALE GENOMIC DNA]</scope>
    <source>
        <strain evidence="3 4">Pla100</strain>
    </source>
</reference>
<keyword evidence="1" id="KW-0597">Phosphoprotein</keyword>
<dbReference type="CDD" id="cd17557">
    <property type="entry name" value="REC_Rcp-like"/>
    <property type="match status" value="1"/>
</dbReference>
<dbReference type="InterPro" id="IPR001789">
    <property type="entry name" value="Sig_transdc_resp-reg_receiver"/>
</dbReference>
<dbReference type="AlphaFoldDB" id="A0A5C6AVG9"/>
<dbReference type="GO" id="GO:0000160">
    <property type="term" value="P:phosphorelay signal transduction system"/>
    <property type="evidence" value="ECO:0007669"/>
    <property type="project" value="InterPro"/>
</dbReference>
<dbReference type="Gene3D" id="3.40.50.2300">
    <property type="match status" value="1"/>
</dbReference>
<dbReference type="InterPro" id="IPR052893">
    <property type="entry name" value="TCS_response_regulator"/>
</dbReference>
<sequence>MKRTSHILLVEDDMDDVELARQGFIRSHHDVEIHHVPNGQLCLDYLMKVGSFANAITPDLILLDLNMPIMDGRAVLMEISQREQLKHLPVVVLTTSRAQTDVLYSYAMGCNSFIVKPVDFDDFQKTVNSICDYWFETSMLPISI</sequence>
<evidence type="ECO:0000256" key="1">
    <source>
        <dbReference type="PROSITE-ProRule" id="PRU00169"/>
    </source>
</evidence>
<keyword evidence="4" id="KW-1185">Reference proteome</keyword>
<dbReference type="OrthoDB" id="195863at2"/>
<proteinExistence type="predicted"/>
<accession>A0A5C6AVG9</accession>
<dbReference type="PANTHER" id="PTHR44520">
    <property type="entry name" value="RESPONSE REGULATOR RCP1-RELATED"/>
    <property type="match status" value="1"/>
</dbReference>
<dbReference type="InterPro" id="IPR011006">
    <property type="entry name" value="CheY-like_superfamily"/>
</dbReference>
<evidence type="ECO:0000259" key="2">
    <source>
        <dbReference type="PROSITE" id="PS50110"/>
    </source>
</evidence>
<organism evidence="3 4">
    <name type="scientific">Neorhodopirellula pilleata</name>
    <dbReference type="NCBI Taxonomy" id="2714738"/>
    <lineage>
        <taxon>Bacteria</taxon>
        <taxon>Pseudomonadati</taxon>
        <taxon>Planctomycetota</taxon>
        <taxon>Planctomycetia</taxon>
        <taxon>Pirellulales</taxon>
        <taxon>Pirellulaceae</taxon>
        <taxon>Neorhodopirellula</taxon>
    </lineage>
</organism>
<dbReference type="Pfam" id="PF00072">
    <property type="entry name" value="Response_reg"/>
    <property type="match status" value="1"/>
</dbReference>
<dbReference type="RefSeq" id="WP_146576074.1">
    <property type="nucleotide sequence ID" value="NZ_SJPM01000001.1"/>
</dbReference>
<dbReference type="Proteomes" id="UP000316213">
    <property type="component" value="Unassembled WGS sequence"/>
</dbReference>
<feature type="domain" description="Response regulatory" evidence="2">
    <location>
        <begin position="6"/>
        <end position="131"/>
    </location>
</feature>
<evidence type="ECO:0000313" key="4">
    <source>
        <dbReference type="Proteomes" id="UP000316213"/>
    </source>
</evidence>
<dbReference type="EMBL" id="SJPM01000001">
    <property type="protein sequence ID" value="TWU03588.1"/>
    <property type="molecule type" value="Genomic_DNA"/>
</dbReference>
<dbReference type="SMART" id="SM00448">
    <property type="entry name" value="REC"/>
    <property type="match status" value="1"/>
</dbReference>
<gene>
    <name evidence="3" type="primary">rcp1_1</name>
    <name evidence="3" type="ORF">Pla100_05160</name>
</gene>
<comment type="caution">
    <text evidence="3">The sequence shown here is derived from an EMBL/GenBank/DDBJ whole genome shotgun (WGS) entry which is preliminary data.</text>
</comment>
<dbReference type="SUPFAM" id="SSF52172">
    <property type="entry name" value="CheY-like"/>
    <property type="match status" value="1"/>
</dbReference>
<name>A0A5C6AVG9_9BACT</name>
<dbReference type="PROSITE" id="PS50110">
    <property type="entry name" value="RESPONSE_REGULATORY"/>
    <property type="match status" value="1"/>
</dbReference>
<feature type="modified residue" description="4-aspartylphosphate" evidence="1">
    <location>
        <position position="64"/>
    </location>
</feature>
<evidence type="ECO:0000313" key="3">
    <source>
        <dbReference type="EMBL" id="TWU03588.1"/>
    </source>
</evidence>
<protein>
    <submittedName>
        <fullName evidence="3">Response regulator rcp1</fullName>
    </submittedName>
</protein>